<evidence type="ECO:0000313" key="2">
    <source>
        <dbReference type="EMBL" id="VDP41577.1"/>
    </source>
</evidence>
<gene>
    <name evidence="2" type="ORF">ECPE_LOCUS1575</name>
</gene>
<protein>
    <submittedName>
        <fullName evidence="4">DWNN domain-containing protein</fullName>
    </submittedName>
</protein>
<evidence type="ECO:0000313" key="4">
    <source>
        <dbReference type="WBParaSite" id="ECPE_0000157501-mRNA-1"/>
    </source>
</evidence>
<dbReference type="AlphaFoldDB" id="A0A183A3P0"/>
<dbReference type="EMBL" id="UZAN01011169">
    <property type="protein sequence ID" value="VDP41577.1"/>
    <property type="molecule type" value="Genomic_DNA"/>
</dbReference>
<feature type="region of interest" description="Disordered" evidence="1">
    <location>
        <begin position="45"/>
        <end position="104"/>
    </location>
</feature>
<dbReference type="Proteomes" id="UP000272942">
    <property type="component" value="Unassembled WGS sequence"/>
</dbReference>
<keyword evidence="3" id="KW-1185">Reference proteome</keyword>
<evidence type="ECO:0000256" key="1">
    <source>
        <dbReference type="SAM" id="MobiDB-lite"/>
    </source>
</evidence>
<dbReference type="WBParaSite" id="ECPE_0000157501-mRNA-1">
    <property type="protein sequence ID" value="ECPE_0000157501-mRNA-1"/>
    <property type="gene ID" value="ECPE_0000157501"/>
</dbReference>
<organism evidence="4">
    <name type="scientific">Echinostoma caproni</name>
    <dbReference type="NCBI Taxonomy" id="27848"/>
    <lineage>
        <taxon>Eukaryota</taxon>
        <taxon>Metazoa</taxon>
        <taxon>Spiralia</taxon>
        <taxon>Lophotrochozoa</taxon>
        <taxon>Platyhelminthes</taxon>
        <taxon>Trematoda</taxon>
        <taxon>Digenea</taxon>
        <taxon>Plagiorchiida</taxon>
        <taxon>Echinostomata</taxon>
        <taxon>Echinostomatoidea</taxon>
        <taxon>Echinostomatidae</taxon>
        <taxon>Echinostoma</taxon>
    </lineage>
</organism>
<reference evidence="2 3" key="2">
    <citation type="submission" date="2018-11" db="EMBL/GenBank/DDBJ databases">
        <authorList>
            <consortium name="Pathogen Informatics"/>
        </authorList>
    </citation>
    <scope>NUCLEOTIDE SEQUENCE [LARGE SCALE GENOMIC DNA]</scope>
    <source>
        <strain evidence="2 3">Egypt</strain>
    </source>
</reference>
<feature type="compositionally biased region" description="Low complexity" evidence="1">
    <location>
        <begin position="57"/>
        <end position="85"/>
    </location>
</feature>
<accession>A0A183A3P0</accession>
<sequence>MQYAERYRLRITATTANFDIAKNTVIDRNGRRDTISIDRTKPAYVDPTSFSATPANPRATDTTTPMAPATLSTTPGSTITPTPATLPSNYGTPPLRSALAGSNPRTTRIGRSVRITTRFVECFYY</sequence>
<reference evidence="4" key="1">
    <citation type="submission" date="2016-06" db="UniProtKB">
        <authorList>
            <consortium name="WormBaseParasite"/>
        </authorList>
    </citation>
    <scope>IDENTIFICATION</scope>
</reference>
<name>A0A183A3P0_9TREM</name>
<evidence type="ECO:0000313" key="3">
    <source>
        <dbReference type="Proteomes" id="UP000272942"/>
    </source>
</evidence>
<proteinExistence type="predicted"/>